<reference evidence="9 10" key="1">
    <citation type="submission" date="2021-01" db="EMBL/GenBank/DDBJ databases">
        <title>Genomic Encyclopedia of Type Strains, Phase IV (KMG-IV): sequencing the most valuable type-strain genomes for metagenomic binning, comparative biology and taxonomic classification.</title>
        <authorList>
            <person name="Goeker M."/>
        </authorList>
    </citation>
    <scope>NUCLEOTIDE SEQUENCE [LARGE SCALE GENOMIC DNA]</scope>
    <source>
        <strain evidence="9 10">DSM 25540</strain>
    </source>
</reference>
<keyword evidence="6 7" id="KW-0472">Membrane</keyword>
<feature type="transmembrane region" description="Helical" evidence="7">
    <location>
        <begin position="12"/>
        <end position="34"/>
    </location>
</feature>
<evidence type="ECO:0000313" key="9">
    <source>
        <dbReference type="EMBL" id="MBM7632996.1"/>
    </source>
</evidence>
<evidence type="ECO:0000259" key="8">
    <source>
        <dbReference type="PROSITE" id="PS50928"/>
    </source>
</evidence>
<organism evidence="9 10">
    <name type="scientific">Geomicrobium sediminis</name>
    <dbReference type="NCBI Taxonomy" id="1347788"/>
    <lineage>
        <taxon>Bacteria</taxon>
        <taxon>Bacillati</taxon>
        <taxon>Bacillota</taxon>
        <taxon>Bacilli</taxon>
        <taxon>Bacillales</taxon>
        <taxon>Geomicrobium</taxon>
    </lineage>
</organism>
<keyword evidence="2 7" id="KW-0813">Transport</keyword>
<feature type="transmembrane region" description="Helical" evidence="7">
    <location>
        <begin position="261"/>
        <end position="283"/>
    </location>
</feature>
<accession>A0ABS2PCD3</accession>
<name>A0ABS2PCD3_9BACL</name>
<dbReference type="Pfam" id="PF00528">
    <property type="entry name" value="BPD_transp_1"/>
    <property type="match status" value="1"/>
</dbReference>
<gene>
    <name evidence="9" type="ORF">JOD17_002090</name>
</gene>
<evidence type="ECO:0000256" key="1">
    <source>
        <dbReference type="ARBA" id="ARBA00004651"/>
    </source>
</evidence>
<evidence type="ECO:0000256" key="2">
    <source>
        <dbReference type="ARBA" id="ARBA00022448"/>
    </source>
</evidence>
<dbReference type="PROSITE" id="PS50928">
    <property type="entry name" value="ABC_TM1"/>
    <property type="match status" value="1"/>
</dbReference>
<dbReference type="InterPro" id="IPR051393">
    <property type="entry name" value="ABC_transporter_permease"/>
</dbReference>
<dbReference type="InterPro" id="IPR000515">
    <property type="entry name" value="MetI-like"/>
</dbReference>
<dbReference type="Gene3D" id="1.10.3720.10">
    <property type="entry name" value="MetI-like"/>
    <property type="match status" value="1"/>
</dbReference>
<evidence type="ECO:0000256" key="3">
    <source>
        <dbReference type="ARBA" id="ARBA00022475"/>
    </source>
</evidence>
<comment type="similarity">
    <text evidence="7">Belongs to the binding-protein-dependent transport system permease family.</text>
</comment>
<dbReference type="InterPro" id="IPR035906">
    <property type="entry name" value="MetI-like_sf"/>
</dbReference>
<keyword evidence="5 7" id="KW-1133">Transmembrane helix</keyword>
<evidence type="ECO:0000256" key="5">
    <source>
        <dbReference type="ARBA" id="ARBA00022989"/>
    </source>
</evidence>
<comment type="caution">
    <text evidence="9">The sequence shown here is derived from an EMBL/GenBank/DDBJ whole genome shotgun (WGS) entry which is preliminary data.</text>
</comment>
<dbReference type="PANTHER" id="PTHR30193:SF37">
    <property type="entry name" value="INNER MEMBRANE ABC TRANSPORTER PERMEASE PROTEIN YCJO"/>
    <property type="match status" value="1"/>
</dbReference>
<evidence type="ECO:0000313" key="10">
    <source>
        <dbReference type="Proteomes" id="UP000741863"/>
    </source>
</evidence>
<comment type="subcellular location">
    <subcellularLocation>
        <location evidence="1 7">Cell membrane</location>
        <topology evidence="1 7">Multi-pass membrane protein</topology>
    </subcellularLocation>
</comment>
<dbReference type="PANTHER" id="PTHR30193">
    <property type="entry name" value="ABC TRANSPORTER PERMEASE PROTEIN"/>
    <property type="match status" value="1"/>
</dbReference>
<feature type="transmembrane region" description="Helical" evidence="7">
    <location>
        <begin position="154"/>
        <end position="178"/>
    </location>
</feature>
<evidence type="ECO:0000256" key="4">
    <source>
        <dbReference type="ARBA" id="ARBA00022692"/>
    </source>
</evidence>
<feature type="transmembrane region" description="Helical" evidence="7">
    <location>
        <begin position="72"/>
        <end position="93"/>
    </location>
</feature>
<evidence type="ECO:0000256" key="6">
    <source>
        <dbReference type="ARBA" id="ARBA00023136"/>
    </source>
</evidence>
<dbReference type="CDD" id="cd06261">
    <property type="entry name" value="TM_PBP2"/>
    <property type="match status" value="1"/>
</dbReference>
<evidence type="ECO:0000256" key="7">
    <source>
        <dbReference type="RuleBase" id="RU363032"/>
    </source>
</evidence>
<dbReference type="SUPFAM" id="SSF161098">
    <property type="entry name" value="MetI-like"/>
    <property type="match status" value="1"/>
</dbReference>
<proteinExistence type="inferred from homology"/>
<dbReference type="EMBL" id="JAFBEC010000005">
    <property type="protein sequence ID" value="MBM7632996.1"/>
    <property type="molecule type" value="Genomic_DNA"/>
</dbReference>
<keyword evidence="4 7" id="KW-0812">Transmembrane</keyword>
<dbReference type="RefSeq" id="WP_204697487.1">
    <property type="nucleotide sequence ID" value="NZ_JAFBEC010000005.1"/>
</dbReference>
<dbReference type="Proteomes" id="UP000741863">
    <property type="component" value="Unassembled WGS sequence"/>
</dbReference>
<keyword evidence="10" id="KW-1185">Reference proteome</keyword>
<feature type="domain" description="ABC transmembrane type-1" evidence="8">
    <location>
        <begin position="68"/>
        <end position="280"/>
    </location>
</feature>
<sequence>MSRWLERFRPYLMVAPAIIVFVLFFIYPIGYMIYLSFHEWDFISPDKQFVGLDNFAGLSEHPEFLKSLENTFVFTFFSVGITTVLALLLALWINRPTRFYGFVQGAVFSPHIISLVSIAMLWMWLMDPQYGLLNWGLEMFGLPQSEWLASPETALYSIILVAIWKSIGFNTLIIIAGLQSIPPHLYEAAALDQSSRFTSFAKITFPMISPTLFFLIIMNLIGSFQVFETIDIMTQGGPLQSTNTLVYYIYEYGFRFFQLGYASSAGVILLIVLSILTVLYFFLMSRRVHYQ</sequence>
<keyword evidence="3" id="KW-1003">Cell membrane</keyword>
<protein>
    <submittedName>
        <fullName evidence="9">Sn-glycerol 3-phosphate transport system permease protein</fullName>
    </submittedName>
</protein>
<feature type="transmembrane region" description="Helical" evidence="7">
    <location>
        <begin position="199"/>
        <end position="221"/>
    </location>
</feature>
<feature type="transmembrane region" description="Helical" evidence="7">
    <location>
        <begin position="105"/>
        <end position="125"/>
    </location>
</feature>